<dbReference type="OMA" id="CARYPRN"/>
<evidence type="ECO:0000313" key="1">
    <source>
        <dbReference type="EMBL" id="CBF78461.1"/>
    </source>
</evidence>
<keyword evidence="2" id="KW-1185">Reference proteome</keyword>
<dbReference type="AlphaFoldDB" id="Q5AWD2"/>
<accession>C8VCE6</accession>
<dbReference type="HOGENOM" id="CLU_1635361_0_0_1"/>
<proteinExistence type="predicted"/>
<dbReference type="GeneID" id="2869873"/>
<dbReference type="InParanoid" id="Q5AWD2"/>
<gene>
    <name evidence="1" type="ORF">ANIA_07398</name>
</gene>
<accession>Q5AWD2</accession>
<protein>
    <submittedName>
        <fullName evidence="1">Uncharacterized protein</fullName>
    </submittedName>
</protein>
<evidence type="ECO:0000313" key="2">
    <source>
        <dbReference type="Proteomes" id="UP000000560"/>
    </source>
</evidence>
<dbReference type="RefSeq" id="XP_680667.1">
    <property type="nucleotide sequence ID" value="XM_675575.1"/>
</dbReference>
<organism evidence="1 2">
    <name type="scientific">Emericella nidulans (strain FGSC A4 / ATCC 38163 / CBS 112.46 / NRRL 194 / M139)</name>
    <name type="common">Aspergillus nidulans</name>
    <dbReference type="NCBI Taxonomy" id="227321"/>
    <lineage>
        <taxon>Eukaryota</taxon>
        <taxon>Fungi</taxon>
        <taxon>Dikarya</taxon>
        <taxon>Ascomycota</taxon>
        <taxon>Pezizomycotina</taxon>
        <taxon>Eurotiomycetes</taxon>
        <taxon>Eurotiomycetidae</taxon>
        <taxon>Eurotiales</taxon>
        <taxon>Aspergillaceae</taxon>
        <taxon>Aspergillus</taxon>
        <taxon>Aspergillus subgen. Nidulantes</taxon>
    </lineage>
</organism>
<sequence length="162" mass="18039">MDVATILGKRASAAAGATGYPEWEVVFCCARYPRNSLDGNKVGLWRNKHLGHLPRAHRLSCRSCRNCEQRKRSYGLWKAQHGARLGTMTKACDGSKIKSRTHGSGSVQNPPARAGYGYPLIHTGSRFESVPDPLRVLRWPVTGNAQIRVGSFYGQQHFFKLE</sequence>
<reference evidence="2" key="2">
    <citation type="journal article" date="2009" name="Fungal Genet. Biol.">
        <title>The 2008 update of the Aspergillus nidulans genome annotation: a community effort.</title>
        <authorList>
            <person name="Wortman J.R."/>
            <person name="Gilsenan J.M."/>
            <person name="Joardar V."/>
            <person name="Deegan J."/>
            <person name="Clutterbuck J."/>
            <person name="Andersen M.R."/>
            <person name="Archer D."/>
            <person name="Bencina M."/>
            <person name="Braus G."/>
            <person name="Coutinho P."/>
            <person name="von Dohren H."/>
            <person name="Doonan J."/>
            <person name="Driessen A.J."/>
            <person name="Durek P."/>
            <person name="Espeso E."/>
            <person name="Fekete E."/>
            <person name="Flipphi M."/>
            <person name="Estrada C.G."/>
            <person name="Geysens S."/>
            <person name="Goldman G."/>
            <person name="de Groot P.W."/>
            <person name="Hansen K."/>
            <person name="Harris S.D."/>
            <person name="Heinekamp T."/>
            <person name="Helmstaedt K."/>
            <person name="Henrissat B."/>
            <person name="Hofmann G."/>
            <person name="Homan T."/>
            <person name="Horio T."/>
            <person name="Horiuchi H."/>
            <person name="James S."/>
            <person name="Jones M."/>
            <person name="Karaffa L."/>
            <person name="Karanyi Z."/>
            <person name="Kato M."/>
            <person name="Keller N."/>
            <person name="Kelly D.E."/>
            <person name="Kiel J.A."/>
            <person name="Kim J.M."/>
            <person name="van der Klei I.J."/>
            <person name="Klis F.M."/>
            <person name="Kovalchuk A."/>
            <person name="Krasevec N."/>
            <person name="Kubicek C.P."/>
            <person name="Liu B."/>
            <person name="Maccabe A."/>
            <person name="Meyer V."/>
            <person name="Mirabito P."/>
            <person name="Miskei M."/>
            <person name="Mos M."/>
            <person name="Mullins J."/>
            <person name="Nelson D.R."/>
            <person name="Nielsen J."/>
            <person name="Oakley B.R."/>
            <person name="Osmani S.A."/>
            <person name="Pakula T."/>
            <person name="Paszewski A."/>
            <person name="Paulsen I."/>
            <person name="Pilsyk S."/>
            <person name="Pocsi I."/>
            <person name="Punt P.J."/>
            <person name="Ram A.F."/>
            <person name="Ren Q."/>
            <person name="Robellet X."/>
            <person name="Robson G."/>
            <person name="Seiboth B."/>
            <person name="van Solingen P."/>
            <person name="Specht T."/>
            <person name="Sun J."/>
            <person name="Taheri-Talesh N."/>
            <person name="Takeshita N."/>
            <person name="Ussery D."/>
            <person name="vanKuyk P.A."/>
            <person name="Visser H."/>
            <person name="van de Vondervoort P.J."/>
            <person name="de Vries R.P."/>
            <person name="Walton J."/>
            <person name="Xiang X."/>
            <person name="Xiong Y."/>
            <person name="Zeng A.P."/>
            <person name="Brandt B.W."/>
            <person name="Cornell M.J."/>
            <person name="van den Hondel C.A."/>
            <person name="Visser J."/>
            <person name="Oliver S.G."/>
            <person name="Turner G."/>
        </authorList>
    </citation>
    <scope>GENOME REANNOTATION</scope>
    <source>
        <strain evidence="2">FGSC A4 / ATCC 38163 / CBS 112.46 / NRRL 194 / M139</strain>
    </source>
</reference>
<dbReference type="EMBL" id="BN001304">
    <property type="protein sequence ID" value="CBF78461.1"/>
    <property type="molecule type" value="Genomic_DNA"/>
</dbReference>
<reference evidence="2" key="1">
    <citation type="journal article" date="2005" name="Nature">
        <title>Sequencing of Aspergillus nidulans and comparative analysis with A. fumigatus and A. oryzae.</title>
        <authorList>
            <person name="Galagan J.E."/>
            <person name="Calvo S.E."/>
            <person name="Cuomo C."/>
            <person name="Ma L.J."/>
            <person name="Wortman J.R."/>
            <person name="Batzoglou S."/>
            <person name="Lee S.I."/>
            <person name="Basturkmen M."/>
            <person name="Spevak C.C."/>
            <person name="Clutterbuck J."/>
            <person name="Kapitonov V."/>
            <person name="Jurka J."/>
            <person name="Scazzocchio C."/>
            <person name="Farman M."/>
            <person name="Butler J."/>
            <person name="Purcell S."/>
            <person name="Harris S."/>
            <person name="Braus G.H."/>
            <person name="Draht O."/>
            <person name="Busch S."/>
            <person name="D'Enfert C."/>
            <person name="Bouchier C."/>
            <person name="Goldman G.H."/>
            <person name="Bell-Pedersen D."/>
            <person name="Griffiths-Jones S."/>
            <person name="Doonan J.H."/>
            <person name="Yu J."/>
            <person name="Vienken K."/>
            <person name="Pain A."/>
            <person name="Freitag M."/>
            <person name="Selker E.U."/>
            <person name="Archer D.B."/>
            <person name="Penalva M.A."/>
            <person name="Oakley B.R."/>
            <person name="Momany M."/>
            <person name="Tanaka T."/>
            <person name="Kumagai T."/>
            <person name="Asai K."/>
            <person name="Machida M."/>
            <person name="Nierman W.C."/>
            <person name="Denning D.W."/>
            <person name="Caddick M."/>
            <person name="Hynes M."/>
            <person name="Paoletti M."/>
            <person name="Fischer R."/>
            <person name="Miller B."/>
            <person name="Dyer P."/>
            <person name="Sachs M.S."/>
            <person name="Osmani S.A."/>
            <person name="Birren B.W."/>
        </authorList>
    </citation>
    <scope>NUCLEOTIDE SEQUENCE [LARGE SCALE GENOMIC DNA]</scope>
    <source>
        <strain evidence="2">FGSC A4 / ATCC 38163 / CBS 112.46 / NRRL 194 / M139</strain>
    </source>
</reference>
<dbReference type="KEGG" id="ani:ANIA_07398"/>
<dbReference type="Proteomes" id="UP000000560">
    <property type="component" value="Chromosome IV"/>
</dbReference>
<name>Q5AWD2_EMENI</name>